<dbReference type="SMART" id="SM00431">
    <property type="entry name" value="SCAN"/>
    <property type="match status" value="1"/>
</dbReference>
<keyword evidence="7" id="KW-0238">DNA-binding</keyword>
<dbReference type="CDD" id="cd07936">
    <property type="entry name" value="SCAN"/>
    <property type="match status" value="1"/>
</dbReference>
<feature type="domain" description="NACHT" evidence="13">
    <location>
        <begin position="318"/>
        <end position="520"/>
    </location>
</feature>
<dbReference type="GO" id="GO:0005634">
    <property type="term" value="C:nucleus"/>
    <property type="evidence" value="ECO:0007669"/>
    <property type="project" value="UniProtKB-SubCell"/>
</dbReference>
<gene>
    <name evidence="15" type="primary">LOC101680281</name>
</gene>
<dbReference type="Gene3D" id="1.10.4020.10">
    <property type="entry name" value="DNA breaking-rejoining enzymes"/>
    <property type="match status" value="1"/>
</dbReference>
<evidence type="ECO:0000256" key="10">
    <source>
        <dbReference type="SAM" id="MobiDB-lite"/>
    </source>
</evidence>
<keyword evidence="9" id="KW-0539">Nucleus</keyword>
<keyword evidence="4" id="KW-0547">Nucleotide-binding</keyword>
<dbReference type="PROSITE" id="PS50804">
    <property type="entry name" value="SCAN_BOX"/>
    <property type="match status" value="1"/>
</dbReference>
<sequence>MQPLNKLMAISKPQNLIQREQSEVLKAEVSWQQESIPVMETYNSEASRQKFRHFQYLAVSGPHEALSQLWEFCLQWLRPDVHTKQQILELLVLEQFLTILPEDLRTWVNLQHPKNSKEVVSLIEEVIEMLKDEELSCKDSVLQKGSIKEKMEYDSLTGDSQEPVTFKDVIVEFNEEEWGQLDPAIKTLHRDVMLENYRNLNSLYQEHLFSKPVEISKLESKERRWTVEHKIPSTSVLGTAQTMGPDDARTQEEQDGQETVQGDGTEYRIQIKEKFCIMWDKKSLFGEPEDFHLGVAQEHQELLEHLFNVDVKTGEQPQTVVLQGAAGVGKTTLVRKAIVDWAQGNLYQQRFSYVFYFNAREINQLREQSFVQMISKDWPSREGPIERIMSEPSSLLFIIDSFDELNFAFEEPEFVLCEDWTQVHPVSFLMSSLLRKVMLPESSLLVTTRPTACKKLKPLLKNQRSVELLGMSESARKEYIYQFFEDKKRAFQVFNSLRSNEKLFSMCKVPLVCCAICTYLDQQMEMGGDVSLTCKTTTTLFTCYISSFFAPVDGSCTSLPNQSQLRSLCHLAARGVWTLTSVFYREDLRKHGLTKSDVSIFLDRNILQKDTEYENCYVFTHLHVQEFLAAMFYVLKDNWETRDRSLQSFEDVKLLLEANSGQDPHLTQMKCFLFGLLNEDLVKQLETTLNCTMSLEIKGKILQWLEILGKSEHFPTQLEFLELFLCLYETQDEAFISQAMKPFQKAVIDVCEKVHLLVSSFCLKHCQYLRAVKLSVTVSCETMLNSSRPAALWDDGHFTHCWQDLCSVLHTNEHLRELELCHSNLGELAMKTFYQELRHPNCKLQKLLLRFLSFPGGCQDIANSLIDNQNLMHLDLKGSDIGDNGVKSLCEALKHPECKLQNLSLESCNLTTVCCLNISKALLRSQSLRFLNLSTNHLLDDGIKLLCEALGHPKCHLERLSLESCGLTVAGCEDLSLAVINNKRLTHLCLADNILGDDGIKFVTDALKNPQCNLQSLVLRRCHFTSLSGEHLSSALLCNRSLTHLDLGSNWLQDDGVKLLCDAFQHPSCHLQEVALLGCALTSTCCLDLASAILNNTHLRSLDLGHNDLQDYGVKVLSEALRHPNCNIERLGLEYCGLTSLCCQDLSSVLRSNQNLIKINLRQNTLGHEGVMKLCEVLRSPECKLKVLGVCKEAFDEEARKLLEAVQVSNPHLIIKHDYTDHNDEDGSWWRCT</sequence>
<keyword evidence="6" id="KW-0805">Transcription regulation</keyword>
<evidence type="ECO:0000259" key="12">
    <source>
        <dbReference type="PROSITE" id="PS50805"/>
    </source>
</evidence>
<reference evidence="15" key="1">
    <citation type="submission" date="2025-08" db="UniProtKB">
        <authorList>
            <consortium name="RefSeq"/>
        </authorList>
    </citation>
    <scope>IDENTIFICATION</scope>
    <source>
        <tissue evidence="15">Brain</tissue>
    </source>
</reference>
<dbReference type="Pfam" id="PF17776">
    <property type="entry name" value="NLRC4_HD2"/>
    <property type="match status" value="1"/>
</dbReference>
<dbReference type="SMART" id="SM00368">
    <property type="entry name" value="LRR_RI"/>
    <property type="match status" value="11"/>
</dbReference>
<dbReference type="SUPFAM" id="SSF52540">
    <property type="entry name" value="P-loop containing nucleoside triphosphate hydrolases"/>
    <property type="match status" value="1"/>
</dbReference>
<evidence type="ECO:0000256" key="8">
    <source>
        <dbReference type="ARBA" id="ARBA00023163"/>
    </source>
</evidence>
<evidence type="ECO:0000313" key="14">
    <source>
        <dbReference type="Proteomes" id="UP000000715"/>
    </source>
</evidence>
<dbReference type="RefSeq" id="XP_044921806.1">
    <property type="nucleotide sequence ID" value="XM_045065871.1"/>
</dbReference>
<keyword evidence="14" id="KW-1185">Reference proteome</keyword>
<name>A0A8U0UPL4_MUSPF</name>
<dbReference type="InterPro" id="IPR003309">
    <property type="entry name" value="SCAN_dom"/>
</dbReference>
<dbReference type="Pfam" id="PF17779">
    <property type="entry name" value="WHD_NOD2"/>
    <property type="match status" value="1"/>
</dbReference>
<dbReference type="Gene3D" id="6.10.140.140">
    <property type="match status" value="1"/>
</dbReference>
<dbReference type="InterPro" id="IPR007111">
    <property type="entry name" value="NACHT_NTPase"/>
</dbReference>
<feature type="domain" description="SCAN box" evidence="11">
    <location>
        <begin position="48"/>
        <end position="126"/>
    </location>
</feature>
<feature type="region of interest" description="Disordered" evidence="10">
    <location>
        <begin position="237"/>
        <end position="263"/>
    </location>
</feature>
<dbReference type="InterPro" id="IPR050637">
    <property type="entry name" value="NLRP_innate_immun_reg"/>
</dbReference>
<keyword evidence="2" id="KW-0433">Leucine-rich repeat</keyword>
<comment type="subcellular location">
    <subcellularLocation>
        <location evidence="9">Nucleus</location>
    </subcellularLocation>
</comment>
<organism evidence="14 15">
    <name type="scientific">Mustela putorius furo</name>
    <name type="common">European domestic ferret</name>
    <name type="synonym">Mustela furo</name>
    <dbReference type="NCBI Taxonomy" id="9669"/>
    <lineage>
        <taxon>Eukaryota</taxon>
        <taxon>Metazoa</taxon>
        <taxon>Chordata</taxon>
        <taxon>Craniata</taxon>
        <taxon>Vertebrata</taxon>
        <taxon>Euteleostomi</taxon>
        <taxon>Mammalia</taxon>
        <taxon>Eutheria</taxon>
        <taxon>Laurasiatheria</taxon>
        <taxon>Carnivora</taxon>
        <taxon>Caniformia</taxon>
        <taxon>Musteloidea</taxon>
        <taxon>Mustelidae</taxon>
        <taxon>Mustelinae</taxon>
        <taxon>Mustela</taxon>
    </lineage>
</organism>
<evidence type="ECO:0000256" key="9">
    <source>
        <dbReference type="PROSITE-ProRule" id="PRU00187"/>
    </source>
</evidence>
<dbReference type="Gene3D" id="3.80.10.10">
    <property type="entry name" value="Ribonuclease Inhibitor"/>
    <property type="match status" value="1"/>
</dbReference>
<dbReference type="InterPro" id="IPR038269">
    <property type="entry name" value="SCAN_sf"/>
</dbReference>
<dbReference type="CDD" id="cd00116">
    <property type="entry name" value="LRR_RI"/>
    <property type="match status" value="1"/>
</dbReference>
<dbReference type="AlphaFoldDB" id="A0A8U0UPL4"/>
<evidence type="ECO:0000256" key="1">
    <source>
        <dbReference type="ARBA" id="ARBA00008665"/>
    </source>
</evidence>
<dbReference type="GO" id="GO:0005524">
    <property type="term" value="F:ATP binding"/>
    <property type="evidence" value="ECO:0007669"/>
    <property type="project" value="UniProtKB-KW"/>
</dbReference>
<dbReference type="SUPFAM" id="SSF52047">
    <property type="entry name" value="RNI-like"/>
    <property type="match status" value="1"/>
</dbReference>
<dbReference type="InterPro" id="IPR032675">
    <property type="entry name" value="LRR_dom_sf"/>
</dbReference>
<dbReference type="OrthoDB" id="120976at2759"/>
<dbReference type="InterPro" id="IPR027417">
    <property type="entry name" value="P-loop_NTPase"/>
</dbReference>
<proteinExistence type="inferred from homology"/>
<dbReference type="InterPro" id="IPR036051">
    <property type="entry name" value="KRAB_dom_sf"/>
</dbReference>
<dbReference type="Proteomes" id="UP000000715">
    <property type="component" value="Unplaced"/>
</dbReference>
<comment type="similarity">
    <text evidence="1">Belongs to the NLRP family.</text>
</comment>
<evidence type="ECO:0000256" key="7">
    <source>
        <dbReference type="ARBA" id="ARBA00023125"/>
    </source>
</evidence>
<dbReference type="GO" id="GO:0006355">
    <property type="term" value="P:regulation of DNA-templated transcription"/>
    <property type="evidence" value="ECO:0007669"/>
    <property type="project" value="InterPro"/>
</dbReference>
<dbReference type="Pfam" id="PF01352">
    <property type="entry name" value="KRAB"/>
    <property type="match status" value="1"/>
</dbReference>
<dbReference type="Pfam" id="PF02023">
    <property type="entry name" value="SCAN"/>
    <property type="match status" value="1"/>
</dbReference>
<dbReference type="InterPro" id="IPR041075">
    <property type="entry name" value="NOD1/2_WH"/>
</dbReference>
<accession>A0A8U0UPL4</accession>
<evidence type="ECO:0000313" key="15">
    <source>
        <dbReference type="RefSeq" id="XP_044921806.1"/>
    </source>
</evidence>
<dbReference type="PROSITE" id="PS50805">
    <property type="entry name" value="KRAB"/>
    <property type="match status" value="1"/>
</dbReference>
<dbReference type="PANTHER" id="PTHR45690">
    <property type="entry name" value="NACHT, LRR AND PYD DOMAINS-CONTAINING PROTEIN 12"/>
    <property type="match status" value="1"/>
</dbReference>
<evidence type="ECO:0000256" key="6">
    <source>
        <dbReference type="ARBA" id="ARBA00023015"/>
    </source>
</evidence>
<dbReference type="FunFam" id="1.10.4020.10:FF:000001">
    <property type="entry name" value="zinc finger protein 263 isoform X1"/>
    <property type="match status" value="1"/>
</dbReference>
<evidence type="ECO:0000259" key="13">
    <source>
        <dbReference type="PROSITE" id="PS50837"/>
    </source>
</evidence>
<dbReference type="Pfam" id="PF13516">
    <property type="entry name" value="LRR_6"/>
    <property type="match status" value="5"/>
</dbReference>
<dbReference type="PANTHER" id="PTHR45690:SF15">
    <property type="entry name" value="NACHT, LRR AND PYD DOMAINS-CONTAINING PROTEIN 14"/>
    <property type="match status" value="1"/>
</dbReference>
<dbReference type="InterPro" id="IPR001909">
    <property type="entry name" value="KRAB"/>
</dbReference>
<evidence type="ECO:0000256" key="4">
    <source>
        <dbReference type="ARBA" id="ARBA00022741"/>
    </source>
</evidence>
<dbReference type="GO" id="GO:0050727">
    <property type="term" value="P:regulation of inflammatory response"/>
    <property type="evidence" value="ECO:0007669"/>
    <property type="project" value="TreeGrafter"/>
</dbReference>
<keyword evidence="3" id="KW-0677">Repeat</keyword>
<dbReference type="CDD" id="cd07765">
    <property type="entry name" value="KRAB_A-box"/>
    <property type="match status" value="1"/>
</dbReference>
<keyword evidence="8" id="KW-0804">Transcription</keyword>
<keyword evidence="5" id="KW-0067">ATP-binding</keyword>
<protein>
    <submittedName>
        <fullName evidence="15">NACHT, LRR and PYD domains-containing protein 14 isoform X3</fullName>
    </submittedName>
</protein>
<dbReference type="FunFam" id="3.40.50.300:FF:000442">
    <property type="entry name" value="NACHT, LRR and PYD domains-containing protein 3"/>
    <property type="match status" value="1"/>
</dbReference>
<evidence type="ECO:0000256" key="5">
    <source>
        <dbReference type="ARBA" id="ARBA00022840"/>
    </source>
</evidence>
<dbReference type="InterPro" id="IPR001611">
    <property type="entry name" value="Leu-rich_rpt"/>
</dbReference>
<dbReference type="GO" id="GO:0005737">
    <property type="term" value="C:cytoplasm"/>
    <property type="evidence" value="ECO:0007669"/>
    <property type="project" value="TreeGrafter"/>
</dbReference>
<dbReference type="SUPFAM" id="SSF109640">
    <property type="entry name" value="KRAB domain (Kruppel-associated box)"/>
    <property type="match status" value="1"/>
</dbReference>
<dbReference type="PROSITE" id="PS50837">
    <property type="entry name" value="NACHT"/>
    <property type="match status" value="1"/>
</dbReference>
<dbReference type="SUPFAM" id="SSF47353">
    <property type="entry name" value="Retrovirus capsid dimerization domain-like"/>
    <property type="match status" value="1"/>
</dbReference>
<evidence type="ECO:0000256" key="2">
    <source>
        <dbReference type="ARBA" id="ARBA00022614"/>
    </source>
</evidence>
<dbReference type="SMART" id="SM00349">
    <property type="entry name" value="KRAB"/>
    <property type="match status" value="1"/>
</dbReference>
<dbReference type="Gene3D" id="3.40.50.300">
    <property type="entry name" value="P-loop containing nucleotide triphosphate hydrolases"/>
    <property type="match status" value="1"/>
</dbReference>
<dbReference type="InterPro" id="IPR041267">
    <property type="entry name" value="NLRP_HD2"/>
</dbReference>
<dbReference type="GO" id="GO:0003677">
    <property type="term" value="F:DNA binding"/>
    <property type="evidence" value="ECO:0007669"/>
    <property type="project" value="UniProtKB-KW"/>
</dbReference>
<evidence type="ECO:0000259" key="11">
    <source>
        <dbReference type="PROSITE" id="PS50804"/>
    </source>
</evidence>
<dbReference type="Pfam" id="PF05729">
    <property type="entry name" value="NACHT"/>
    <property type="match status" value="1"/>
</dbReference>
<dbReference type="GeneID" id="101680281"/>
<feature type="domain" description="KRAB" evidence="12">
    <location>
        <begin position="164"/>
        <end position="237"/>
    </location>
</feature>
<evidence type="ECO:0000256" key="3">
    <source>
        <dbReference type="ARBA" id="ARBA00022737"/>
    </source>
</evidence>